<feature type="compositionally biased region" description="Low complexity" evidence="2">
    <location>
        <begin position="28"/>
        <end position="41"/>
    </location>
</feature>
<feature type="region of interest" description="Disordered" evidence="2">
    <location>
        <begin position="1"/>
        <end position="57"/>
    </location>
</feature>
<dbReference type="Pfam" id="PF00531">
    <property type="entry name" value="Death"/>
    <property type="match status" value="1"/>
</dbReference>
<dbReference type="InterPro" id="IPR000488">
    <property type="entry name" value="Death_dom"/>
</dbReference>
<evidence type="ECO:0000256" key="1">
    <source>
        <dbReference type="SAM" id="Coils"/>
    </source>
</evidence>
<dbReference type="Gene3D" id="1.10.533.10">
    <property type="entry name" value="Death Domain, Fas"/>
    <property type="match status" value="1"/>
</dbReference>
<organism evidence="4 5">
    <name type="scientific">Mya arenaria</name>
    <name type="common">Soft-shell clam</name>
    <dbReference type="NCBI Taxonomy" id="6604"/>
    <lineage>
        <taxon>Eukaryota</taxon>
        <taxon>Metazoa</taxon>
        <taxon>Spiralia</taxon>
        <taxon>Lophotrochozoa</taxon>
        <taxon>Mollusca</taxon>
        <taxon>Bivalvia</taxon>
        <taxon>Autobranchia</taxon>
        <taxon>Heteroconchia</taxon>
        <taxon>Euheterodonta</taxon>
        <taxon>Imparidentia</taxon>
        <taxon>Neoheterodontei</taxon>
        <taxon>Myida</taxon>
        <taxon>Myoidea</taxon>
        <taxon>Myidae</taxon>
        <taxon>Mya</taxon>
    </lineage>
</organism>
<keyword evidence="1" id="KW-0175">Coiled coil</keyword>
<evidence type="ECO:0000259" key="3">
    <source>
        <dbReference type="PROSITE" id="PS50017"/>
    </source>
</evidence>
<proteinExistence type="predicted"/>
<gene>
    <name evidence="4" type="ORF">MAR_001091</name>
</gene>
<dbReference type="InterPro" id="IPR011029">
    <property type="entry name" value="DEATH-like_dom_sf"/>
</dbReference>
<name>A0ABY7FEU2_MYAAR</name>
<keyword evidence="5" id="KW-1185">Reference proteome</keyword>
<dbReference type="PROSITE" id="PS50017">
    <property type="entry name" value="DEATH_DOMAIN"/>
    <property type="match status" value="1"/>
</dbReference>
<reference evidence="4" key="1">
    <citation type="submission" date="2022-11" db="EMBL/GenBank/DDBJ databases">
        <title>Centuries of genome instability and evolution in soft-shell clam transmissible cancer (bioRxiv).</title>
        <authorList>
            <person name="Hart S.F.M."/>
            <person name="Yonemitsu M.A."/>
            <person name="Giersch R.M."/>
            <person name="Beal B.F."/>
            <person name="Arriagada G."/>
            <person name="Davis B.W."/>
            <person name="Ostrander E.A."/>
            <person name="Goff S.P."/>
            <person name="Metzger M.J."/>
        </authorList>
    </citation>
    <scope>NUCLEOTIDE SEQUENCE</scope>
    <source>
        <strain evidence="4">MELC-2E11</strain>
        <tissue evidence="4">Siphon/mantle</tissue>
    </source>
</reference>
<feature type="coiled-coil region" evidence="1">
    <location>
        <begin position="139"/>
        <end position="187"/>
    </location>
</feature>
<dbReference type="EMBL" id="CP111022">
    <property type="protein sequence ID" value="WAR19253.1"/>
    <property type="molecule type" value="Genomic_DNA"/>
</dbReference>
<sequence length="358" mass="40238">MAEVLRVPRIRAMKKDSNHSNSGEKVASRPSSASSVSSKSSSQKREKHKEKGPTRDELIDANTELSAEVEALNTENQLLKSTITAFIDKLIENAKIKGVRVPHSLDNPNVAEIPADTLVTLTEKLTAESRKSDTVEFRVEELETRITHLNTELAKLLRTRVNVENGLDELLKDCKSADEMKKKAQDLMRDVRSTKLFTFLDSVPLPDSHPGDVTPLQAGSCPRTSTPRTQGPAQHPHKTITVILKDENLNLTPPAVKMAGDTHIKNMHKDLRQYVIQQLSLPKGSGADWRLMGERLGIPEETISQWKRWKLDLPMYYVLQSWSQSAGASVRMLHRHLVSPQMRCTLLAKRISDFYKVD</sequence>
<evidence type="ECO:0000313" key="4">
    <source>
        <dbReference type="EMBL" id="WAR19253.1"/>
    </source>
</evidence>
<dbReference type="Proteomes" id="UP001164746">
    <property type="component" value="Chromosome 11"/>
</dbReference>
<feature type="domain" description="Death" evidence="3">
    <location>
        <begin position="286"/>
        <end position="337"/>
    </location>
</feature>
<accession>A0ABY7FEU2</accession>
<evidence type="ECO:0000256" key="2">
    <source>
        <dbReference type="SAM" id="MobiDB-lite"/>
    </source>
</evidence>
<protein>
    <recommendedName>
        <fullName evidence="3">Death domain-containing protein</fullName>
    </recommendedName>
</protein>
<dbReference type="SUPFAM" id="SSF47986">
    <property type="entry name" value="DEATH domain"/>
    <property type="match status" value="1"/>
</dbReference>
<evidence type="ECO:0000313" key="5">
    <source>
        <dbReference type="Proteomes" id="UP001164746"/>
    </source>
</evidence>